<evidence type="ECO:0000313" key="2">
    <source>
        <dbReference type="EMBL" id="MEH8019502.1"/>
    </source>
</evidence>
<organism evidence="2 3">
    <name type="scientific">Rheinheimera muenzenbergensis</name>
    <dbReference type="NCBI Taxonomy" id="1193628"/>
    <lineage>
        <taxon>Bacteria</taxon>
        <taxon>Pseudomonadati</taxon>
        <taxon>Pseudomonadota</taxon>
        <taxon>Gammaproteobacteria</taxon>
        <taxon>Chromatiales</taxon>
        <taxon>Chromatiaceae</taxon>
        <taxon>Rheinheimera</taxon>
    </lineage>
</organism>
<name>A0ABU8CCC4_9GAMM</name>
<sequence length="107" mass="11458">MTVLKGLSRLGFAILTPLLLCAAPTALAEDCTLAIKTDGAVRCLERKIAKLEKLLEQSQKSNVVIPKDAIVEFQAEKCPAGWVVFKTEFIAAGLPSGANTSVRCLKN</sequence>
<evidence type="ECO:0000256" key="1">
    <source>
        <dbReference type="SAM" id="SignalP"/>
    </source>
</evidence>
<dbReference type="RefSeq" id="WP_335737896.1">
    <property type="nucleotide sequence ID" value="NZ_JALAAR010000030.1"/>
</dbReference>
<dbReference type="EMBL" id="JALAAR010000030">
    <property type="protein sequence ID" value="MEH8019502.1"/>
    <property type="molecule type" value="Genomic_DNA"/>
</dbReference>
<dbReference type="Proteomes" id="UP001375382">
    <property type="component" value="Unassembled WGS sequence"/>
</dbReference>
<reference evidence="2 3" key="1">
    <citation type="journal article" date="2023" name="Ecotoxicol. Environ. Saf.">
        <title>Mercury remediation potential of mercury-resistant strain Rheinheimera metallidurans sp. nov. isolated from a municipal waste dumping site.</title>
        <authorList>
            <person name="Yadav V."/>
            <person name="Manjhi A."/>
            <person name="Vadakedath N."/>
        </authorList>
    </citation>
    <scope>NUCLEOTIDE SEQUENCE [LARGE SCALE GENOMIC DNA]</scope>
    <source>
        <strain evidence="2 3">E-49</strain>
    </source>
</reference>
<keyword evidence="1" id="KW-0732">Signal</keyword>
<proteinExistence type="predicted"/>
<feature type="signal peptide" evidence="1">
    <location>
        <begin position="1"/>
        <end position="28"/>
    </location>
</feature>
<gene>
    <name evidence="2" type="ORF">MN202_19885</name>
</gene>
<accession>A0ABU8CCC4</accession>
<protein>
    <submittedName>
        <fullName evidence="2">Uncharacterized protein</fullName>
    </submittedName>
</protein>
<evidence type="ECO:0000313" key="3">
    <source>
        <dbReference type="Proteomes" id="UP001375382"/>
    </source>
</evidence>
<feature type="chain" id="PRO_5046591544" evidence="1">
    <location>
        <begin position="29"/>
        <end position="107"/>
    </location>
</feature>
<comment type="caution">
    <text evidence="2">The sequence shown here is derived from an EMBL/GenBank/DDBJ whole genome shotgun (WGS) entry which is preliminary data.</text>
</comment>
<keyword evidence="3" id="KW-1185">Reference proteome</keyword>